<dbReference type="AlphaFoldDB" id="A0A1M5ZTM7"/>
<organism evidence="1 2">
    <name type="scientific">Pollutimonas bauzanensis</name>
    <dbReference type="NCBI Taxonomy" id="658167"/>
    <lineage>
        <taxon>Bacteria</taxon>
        <taxon>Pseudomonadati</taxon>
        <taxon>Pseudomonadota</taxon>
        <taxon>Betaproteobacteria</taxon>
        <taxon>Burkholderiales</taxon>
        <taxon>Alcaligenaceae</taxon>
        <taxon>Pollutimonas</taxon>
    </lineage>
</organism>
<sequence>MSTSEVRVSNYKGRPNYSRTYKCQVSVATREPNGLWQSKVSIFICRVAKSFFTIFWIT</sequence>
<dbReference type="EMBL" id="FQXE01000018">
    <property type="protein sequence ID" value="SHI27655.1"/>
    <property type="molecule type" value="Genomic_DNA"/>
</dbReference>
<dbReference type="Proteomes" id="UP000184226">
    <property type="component" value="Unassembled WGS sequence"/>
</dbReference>
<reference evidence="1 2" key="1">
    <citation type="submission" date="2016-11" db="EMBL/GenBank/DDBJ databases">
        <authorList>
            <person name="Jaros S."/>
            <person name="Januszkiewicz K."/>
            <person name="Wedrychowicz H."/>
        </authorList>
    </citation>
    <scope>NUCLEOTIDE SEQUENCE [LARGE SCALE GENOMIC DNA]</scope>
    <source>
        <strain evidence="1 2">CGMCC 1.10190</strain>
    </source>
</reference>
<protein>
    <submittedName>
        <fullName evidence="1">Uncharacterized protein</fullName>
    </submittedName>
</protein>
<evidence type="ECO:0000313" key="2">
    <source>
        <dbReference type="Proteomes" id="UP000184226"/>
    </source>
</evidence>
<proteinExistence type="predicted"/>
<accession>A0A1M5ZTM7</accession>
<keyword evidence="2" id="KW-1185">Reference proteome</keyword>
<name>A0A1M5ZTM7_9BURK</name>
<evidence type="ECO:0000313" key="1">
    <source>
        <dbReference type="EMBL" id="SHI27655.1"/>
    </source>
</evidence>
<gene>
    <name evidence="1" type="ORF">SAMN04488135_11899</name>
</gene>